<dbReference type="SUPFAM" id="SSF55174">
    <property type="entry name" value="Alpha-L RNA-binding motif"/>
    <property type="match status" value="1"/>
</dbReference>
<dbReference type="InterPro" id="IPR036986">
    <property type="entry name" value="S4_RNA-bd_sf"/>
</dbReference>
<dbReference type="SUPFAM" id="SSF52374">
    <property type="entry name" value="Nucleotidylyl transferase"/>
    <property type="match status" value="1"/>
</dbReference>
<dbReference type="GO" id="GO:0004831">
    <property type="term" value="F:tyrosine-tRNA ligase activity"/>
    <property type="evidence" value="ECO:0007669"/>
    <property type="project" value="UniProtKB-EC"/>
</dbReference>
<dbReference type="Gene3D" id="3.10.290.10">
    <property type="entry name" value="RNA-binding S4 domain"/>
    <property type="match status" value="1"/>
</dbReference>
<dbReference type="PROSITE" id="PS50889">
    <property type="entry name" value="S4"/>
    <property type="match status" value="1"/>
</dbReference>
<keyword evidence="5" id="KW-0694">RNA-binding</keyword>
<dbReference type="EC" id="6.1.1.1" evidence="1"/>
<evidence type="ECO:0000256" key="9">
    <source>
        <dbReference type="ARBA" id="ARBA00048248"/>
    </source>
</evidence>
<sequence>MIRRLERGEAYALTLPLLLTSSGQKMGKTEKGAVWLDPEKTTPYEFFQYWRNVEDGDVARYMSVYTFMSMEEIQEATAPGADINEAKKQLAHSITALIHGREEADKAAAAAAALFEGGGDETHMPTTEVSAELLDQGINVIDLLVQCKLVTSKSEGRRLVQQAGIKIQDEVVDSVESQVSTSHLQNGRIIIRKGKKVFHRVVPLS</sequence>
<evidence type="ECO:0000256" key="3">
    <source>
        <dbReference type="ARBA" id="ARBA00022741"/>
    </source>
</evidence>
<evidence type="ECO:0000256" key="1">
    <source>
        <dbReference type="ARBA" id="ARBA00013160"/>
    </source>
</evidence>
<dbReference type="InterPro" id="IPR002305">
    <property type="entry name" value="aa-tRNA-synth_Ic"/>
</dbReference>
<dbReference type="FunFam" id="1.10.240.10:FF:000001">
    <property type="entry name" value="Tyrosine--tRNA ligase"/>
    <property type="match status" value="1"/>
</dbReference>
<dbReference type="AlphaFoldDB" id="A0A645H1S2"/>
<gene>
    <name evidence="11" type="primary">tyrS1_7</name>
    <name evidence="11" type="ORF">SDC9_177747</name>
</gene>
<dbReference type="GO" id="GO:0003723">
    <property type="term" value="F:RNA binding"/>
    <property type="evidence" value="ECO:0007669"/>
    <property type="project" value="UniProtKB-KW"/>
</dbReference>
<dbReference type="GO" id="GO:0005524">
    <property type="term" value="F:ATP binding"/>
    <property type="evidence" value="ECO:0007669"/>
    <property type="project" value="UniProtKB-KW"/>
</dbReference>
<evidence type="ECO:0000256" key="6">
    <source>
        <dbReference type="ARBA" id="ARBA00022917"/>
    </source>
</evidence>
<evidence type="ECO:0000259" key="10">
    <source>
        <dbReference type="Pfam" id="PF22421"/>
    </source>
</evidence>
<reference evidence="11" key="1">
    <citation type="submission" date="2019-08" db="EMBL/GenBank/DDBJ databases">
        <authorList>
            <person name="Kucharzyk K."/>
            <person name="Murdoch R.W."/>
            <person name="Higgins S."/>
            <person name="Loffler F."/>
        </authorList>
    </citation>
    <scope>NUCLEOTIDE SEQUENCE</scope>
</reference>
<dbReference type="Pfam" id="PF00579">
    <property type="entry name" value="tRNA-synt_1b"/>
    <property type="match status" value="1"/>
</dbReference>
<evidence type="ECO:0000256" key="2">
    <source>
        <dbReference type="ARBA" id="ARBA00022598"/>
    </source>
</evidence>
<evidence type="ECO:0000313" key="11">
    <source>
        <dbReference type="EMBL" id="MPN30284.1"/>
    </source>
</evidence>
<dbReference type="GO" id="GO:0006437">
    <property type="term" value="P:tyrosyl-tRNA aminoacylation"/>
    <property type="evidence" value="ECO:0007669"/>
    <property type="project" value="InterPro"/>
</dbReference>
<protein>
    <recommendedName>
        <fullName evidence="1">tyrosine--tRNA ligase</fullName>
        <ecNumber evidence="1">6.1.1.1</ecNumber>
    </recommendedName>
    <alternativeName>
        <fullName evidence="8">Tyrosyl-tRNA synthetase</fullName>
    </alternativeName>
</protein>
<dbReference type="InterPro" id="IPR054608">
    <property type="entry name" value="SYY-like_C"/>
</dbReference>
<dbReference type="Pfam" id="PF22421">
    <property type="entry name" value="SYY_C-terminal"/>
    <property type="match status" value="1"/>
</dbReference>
<evidence type="ECO:0000256" key="8">
    <source>
        <dbReference type="ARBA" id="ARBA00033323"/>
    </source>
</evidence>
<keyword evidence="4" id="KW-0067">ATP-binding</keyword>
<proteinExistence type="predicted"/>
<evidence type="ECO:0000256" key="5">
    <source>
        <dbReference type="ARBA" id="ARBA00022884"/>
    </source>
</evidence>
<dbReference type="EMBL" id="VSSQ01081341">
    <property type="protein sequence ID" value="MPN30284.1"/>
    <property type="molecule type" value="Genomic_DNA"/>
</dbReference>
<dbReference type="InterPro" id="IPR024088">
    <property type="entry name" value="Tyr-tRNA-ligase_bac-type"/>
</dbReference>
<evidence type="ECO:0000256" key="7">
    <source>
        <dbReference type="ARBA" id="ARBA00023146"/>
    </source>
</evidence>
<dbReference type="InterPro" id="IPR002307">
    <property type="entry name" value="Tyr-tRNA-ligase"/>
</dbReference>
<dbReference type="GO" id="GO:0005829">
    <property type="term" value="C:cytosol"/>
    <property type="evidence" value="ECO:0007669"/>
    <property type="project" value="TreeGrafter"/>
</dbReference>
<comment type="catalytic activity">
    <reaction evidence="9">
        <text>tRNA(Tyr) + L-tyrosine + ATP = L-tyrosyl-tRNA(Tyr) + AMP + diphosphate + H(+)</text>
        <dbReference type="Rhea" id="RHEA:10220"/>
        <dbReference type="Rhea" id="RHEA-COMP:9706"/>
        <dbReference type="Rhea" id="RHEA-COMP:9707"/>
        <dbReference type="ChEBI" id="CHEBI:15378"/>
        <dbReference type="ChEBI" id="CHEBI:30616"/>
        <dbReference type="ChEBI" id="CHEBI:33019"/>
        <dbReference type="ChEBI" id="CHEBI:58315"/>
        <dbReference type="ChEBI" id="CHEBI:78442"/>
        <dbReference type="ChEBI" id="CHEBI:78536"/>
        <dbReference type="ChEBI" id="CHEBI:456215"/>
        <dbReference type="EC" id="6.1.1.1"/>
    </reaction>
</comment>
<comment type="caution">
    <text evidence="11">The sequence shown here is derived from an EMBL/GenBank/DDBJ whole genome shotgun (WGS) entry which is preliminary data.</text>
</comment>
<keyword evidence="7" id="KW-0030">Aminoacyl-tRNA synthetase</keyword>
<keyword evidence="2 11" id="KW-0436">Ligase</keyword>
<dbReference type="NCBIfam" id="TIGR00234">
    <property type="entry name" value="tyrS"/>
    <property type="match status" value="1"/>
</dbReference>
<organism evidence="11">
    <name type="scientific">bioreactor metagenome</name>
    <dbReference type="NCBI Taxonomy" id="1076179"/>
    <lineage>
        <taxon>unclassified sequences</taxon>
        <taxon>metagenomes</taxon>
        <taxon>ecological metagenomes</taxon>
    </lineage>
</organism>
<dbReference type="PANTHER" id="PTHR11766:SF0">
    <property type="entry name" value="TYROSINE--TRNA LIGASE, MITOCHONDRIAL"/>
    <property type="match status" value="1"/>
</dbReference>
<keyword evidence="3" id="KW-0547">Nucleotide-binding</keyword>
<evidence type="ECO:0000256" key="4">
    <source>
        <dbReference type="ARBA" id="ARBA00022840"/>
    </source>
</evidence>
<name>A0A645H1S2_9ZZZZ</name>
<feature type="domain" description="Tyrosine--tRNA ligase SYY-like C-terminal" evidence="10">
    <location>
        <begin position="123"/>
        <end position="199"/>
    </location>
</feature>
<accession>A0A645H1S2</accession>
<dbReference type="Gene3D" id="1.10.240.10">
    <property type="entry name" value="Tyrosyl-Transfer RNA Synthetase"/>
    <property type="match status" value="1"/>
</dbReference>
<keyword evidence="6" id="KW-0648">Protein biosynthesis</keyword>
<dbReference type="PANTHER" id="PTHR11766">
    <property type="entry name" value="TYROSYL-TRNA SYNTHETASE"/>
    <property type="match status" value="1"/>
</dbReference>